<dbReference type="NCBIfam" id="TIGR01844">
    <property type="entry name" value="type_I_sec_TolC"/>
    <property type="match status" value="1"/>
</dbReference>
<feature type="coiled-coil region" evidence="8">
    <location>
        <begin position="394"/>
        <end position="445"/>
    </location>
</feature>
<dbReference type="GO" id="GO:0015288">
    <property type="term" value="F:porin activity"/>
    <property type="evidence" value="ECO:0007669"/>
    <property type="project" value="TreeGrafter"/>
</dbReference>
<dbReference type="SUPFAM" id="SSF56954">
    <property type="entry name" value="Outer membrane efflux proteins (OEP)"/>
    <property type="match status" value="1"/>
</dbReference>
<evidence type="ECO:0000256" key="8">
    <source>
        <dbReference type="SAM" id="Coils"/>
    </source>
</evidence>
<evidence type="ECO:0000313" key="11">
    <source>
        <dbReference type="Proteomes" id="UP000002745"/>
    </source>
</evidence>
<dbReference type="PANTHER" id="PTHR30026:SF20">
    <property type="entry name" value="OUTER MEMBRANE PROTEIN TOLC"/>
    <property type="match status" value="1"/>
</dbReference>
<dbReference type="PANTHER" id="PTHR30026">
    <property type="entry name" value="OUTER MEMBRANE PROTEIN TOLC"/>
    <property type="match status" value="1"/>
</dbReference>
<keyword evidence="7" id="KW-0998">Cell outer membrane</keyword>
<dbReference type="eggNOG" id="COG1538">
    <property type="taxonomic scope" value="Bacteria"/>
</dbReference>
<evidence type="ECO:0000256" key="5">
    <source>
        <dbReference type="ARBA" id="ARBA00022692"/>
    </source>
</evidence>
<comment type="similarity">
    <text evidence="2">Belongs to the outer membrane factor (OMF) (TC 1.B.17) family.</text>
</comment>
<reference evidence="11" key="1">
    <citation type="journal article" date="2011" name="J. Bacteriol.">
        <title>Genome sequences of eight morphologically diverse alphaproteobacteria.</title>
        <authorList>
            <consortium name="US DOE Joint Genome Institute"/>
            <person name="Brown P.J."/>
            <person name="Kysela D.T."/>
            <person name="Buechlein A."/>
            <person name="Hemmerich C."/>
            <person name="Brun Y.V."/>
        </authorList>
    </citation>
    <scope>NUCLEOTIDE SEQUENCE [LARGE SCALE GENOMIC DNA]</scope>
    <source>
        <strain evidence="11">ATCC 49814 / DSM 5838 / IFAM 1418</strain>
    </source>
</reference>
<dbReference type="KEGG" id="hba:Hbal_1327"/>
<keyword evidence="6" id="KW-0472">Membrane</keyword>
<keyword evidence="9" id="KW-0732">Signal</keyword>
<feature type="chain" id="PRO_5002973994" evidence="9">
    <location>
        <begin position="23"/>
        <end position="471"/>
    </location>
</feature>
<dbReference type="Pfam" id="PF02321">
    <property type="entry name" value="OEP"/>
    <property type="match status" value="2"/>
</dbReference>
<evidence type="ECO:0000256" key="1">
    <source>
        <dbReference type="ARBA" id="ARBA00004442"/>
    </source>
</evidence>
<comment type="subcellular location">
    <subcellularLocation>
        <location evidence="1">Cell outer membrane</location>
    </subcellularLocation>
</comment>
<name>C6XIS4_HIRBI</name>
<protein>
    <submittedName>
        <fullName evidence="10">Type I secretion outer membrane protein, TolC family</fullName>
    </submittedName>
</protein>
<evidence type="ECO:0000256" key="2">
    <source>
        <dbReference type="ARBA" id="ARBA00007613"/>
    </source>
</evidence>
<evidence type="ECO:0000256" key="6">
    <source>
        <dbReference type="ARBA" id="ARBA00023136"/>
    </source>
</evidence>
<accession>C6XIS4</accession>
<proteinExistence type="inferred from homology"/>
<dbReference type="InterPro" id="IPR003423">
    <property type="entry name" value="OMP_efflux"/>
</dbReference>
<gene>
    <name evidence="10" type="ordered locus">Hbal_1327</name>
</gene>
<evidence type="ECO:0000256" key="4">
    <source>
        <dbReference type="ARBA" id="ARBA00022452"/>
    </source>
</evidence>
<keyword evidence="3" id="KW-0813">Transport</keyword>
<dbReference type="InterPro" id="IPR010130">
    <property type="entry name" value="T1SS_OMP_TolC"/>
</dbReference>
<keyword evidence="8" id="KW-0175">Coiled coil</keyword>
<dbReference type="RefSeq" id="WP_015827169.1">
    <property type="nucleotide sequence ID" value="NC_012982.1"/>
</dbReference>
<dbReference type="GO" id="GO:1990281">
    <property type="term" value="C:efflux pump complex"/>
    <property type="evidence" value="ECO:0007669"/>
    <property type="project" value="TreeGrafter"/>
</dbReference>
<dbReference type="GO" id="GO:0009279">
    <property type="term" value="C:cell outer membrane"/>
    <property type="evidence" value="ECO:0007669"/>
    <property type="project" value="UniProtKB-SubCell"/>
</dbReference>
<dbReference type="STRING" id="582402.Hbal_1327"/>
<feature type="signal peptide" evidence="9">
    <location>
        <begin position="1"/>
        <end position="22"/>
    </location>
</feature>
<dbReference type="HOGENOM" id="CLU_012817_0_1_5"/>
<dbReference type="Proteomes" id="UP000002745">
    <property type="component" value="Chromosome"/>
</dbReference>
<evidence type="ECO:0000256" key="3">
    <source>
        <dbReference type="ARBA" id="ARBA00022448"/>
    </source>
</evidence>
<sequence length="471" mass="50654">MRNTLISVLITSAVLSSGISFAQDNAATSPDDILLGAEGEDVVSSVDADNAQLNSSDSDPDLTVESLADSISAAYQRNPSILAQRKIRMIADERLSQAHALKRPQVSVSSSAGYAISRNGRTAFADFEAPQTTFGLEVRQSLWNGGRNDAAIGEAAAGVTQAESQLFAFEQDMILNVVTNYMDVLASEAEVDIRKNNVSVLVRQVEAASDRFEVGEVTRTDVAQAQARYSGAKAQLSTAQANLVANRAVFQELVGRWPTQLEAVNFTPDYPEGLDDAINAAMEYNPDLVASKASVKASEQRLRSAKGQNRPDISIVGAAGLSQTYQDDTFNNENASVVAQLTLPLYTGGRISSQIRASALERDQLRLQHRAAERSVLVQVTRAWHSALASQRTIEASQQQVEAAQIAFDGAEQELAVGLRTTLDLLDQEQELLDAQLALVQANRTHYIAVHQLLAAMGALTPESLGVNLSL</sequence>
<dbReference type="EMBL" id="CP001678">
    <property type="protein sequence ID" value="ACT59019.1"/>
    <property type="molecule type" value="Genomic_DNA"/>
</dbReference>
<dbReference type="InterPro" id="IPR051906">
    <property type="entry name" value="TolC-like"/>
</dbReference>
<dbReference type="GO" id="GO:0015562">
    <property type="term" value="F:efflux transmembrane transporter activity"/>
    <property type="evidence" value="ECO:0007669"/>
    <property type="project" value="InterPro"/>
</dbReference>
<evidence type="ECO:0000256" key="9">
    <source>
        <dbReference type="SAM" id="SignalP"/>
    </source>
</evidence>
<evidence type="ECO:0000256" key="7">
    <source>
        <dbReference type="ARBA" id="ARBA00023237"/>
    </source>
</evidence>
<keyword evidence="5" id="KW-0812">Transmembrane</keyword>
<keyword evidence="11" id="KW-1185">Reference proteome</keyword>
<dbReference type="Gene3D" id="1.20.1600.10">
    <property type="entry name" value="Outer membrane efflux proteins (OEP)"/>
    <property type="match status" value="1"/>
</dbReference>
<organism evidence="10 11">
    <name type="scientific">Hirschia baltica (strain ATCC 49814 / DSM 5838 / IFAM 1418)</name>
    <dbReference type="NCBI Taxonomy" id="582402"/>
    <lineage>
        <taxon>Bacteria</taxon>
        <taxon>Pseudomonadati</taxon>
        <taxon>Pseudomonadota</taxon>
        <taxon>Alphaproteobacteria</taxon>
        <taxon>Hyphomonadales</taxon>
        <taxon>Hyphomonadaceae</taxon>
        <taxon>Hirschia</taxon>
    </lineage>
</organism>
<evidence type="ECO:0000313" key="10">
    <source>
        <dbReference type="EMBL" id="ACT59019.1"/>
    </source>
</evidence>
<dbReference type="AlphaFoldDB" id="C6XIS4"/>
<keyword evidence="4" id="KW-1134">Transmembrane beta strand</keyword>